<gene>
    <name evidence="2" type="ORF">D5F01_LYC05669</name>
</gene>
<feature type="region of interest" description="Disordered" evidence="1">
    <location>
        <begin position="119"/>
        <end position="347"/>
    </location>
</feature>
<organism evidence="2 3">
    <name type="scientific">Larimichthys crocea</name>
    <name type="common">Large yellow croaker</name>
    <name type="synonym">Pseudosciaena crocea</name>
    <dbReference type="NCBI Taxonomy" id="215358"/>
    <lineage>
        <taxon>Eukaryota</taxon>
        <taxon>Metazoa</taxon>
        <taxon>Chordata</taxon>
        <taxon>Craniata</taxon>
        <taxon>Vertebrata</taxon>
        <taxon>Euteleostomi</taxon>
        <taxon>Actinopterygii</taxon>
        <taxon>Neopterygii</taxon>
        <taxon>Teleostei</taxon>
        <taxon>Neoteleostei</taxon>
        <taxon>Acanthomorphata</taxon>
        <taxon>Eupercaria</taxon>
        <taxon>Sciaenidae</taxon>
        <taxon>Larimichthys</taxon>
    </lineage>
</organism>
<dbReference type="EMBL" id="REGW02000006">
    <property type="protein sequence ID" value="KAE8294752.1"/>
    <property type="molecule type" value="Genomic_DNA"/>
</dbReference>
<dbReference type="Proteomes" id="UP000424527">
    <property type="component" value="Unassembled WGS sequence"/>
</dbReference>
<feature type="compositionally biased region" description="Basic and acidic residues" evidence="1">
    <location>
        <begin position="326"/>
        <end position="347"/>
    </location>
</feature>
<accession>A0A6G0IU23</accession>
<feature type="compositionally biased region" description="Low complexity" evidence="1">
    <location>
        <begin position="149"/>
        <end position="163"/>
    </location>
</feature>
<evidence type="ECO:0000313" key="2">
    <source>
        <dbReference type="EMBL" id="KAE8294752.1"/>
    </source>
</evidence>
<name>A0A6G0IU23_LARCR</name>
<feature type="compositionally biased region" description="Basic and acidic residues" evidence="1">
    <location>
        <begin position="260"/>
        <end position="278"/>
    </location>
</feature>
<evidence type="ECO:0000313" key="3">
    <source>
        <dbReference type="Proteomes" id="UP000424527"/>
    </source>
</evidence>
<sequence>MTYDRPEPCPVCAVCRAPRRLCPPPHMSAVNFMFSSNIHGANLDPELSARSSALCPEQDAVPPAVCGPPPLNEHTLPAADPLIPARSGTLLTLLRICPDVDTFRMSFCGLPGSCSGSLSDDSSRHRAAADSGPPASAILPSDPRGGPGEAAPPSGGDPAAAGGRCEGRLVTSGGQSVTLQEPRGSDRRSRSSEEVQKFRGGPVAVQKSRGGPEEVQKFRGGPEVQRRSRGGSEVQRRSRSGLEEVQKRSGSSKVQRRSRGGSEEVQKRFRGAPEEVQRKFQWGSRRGPEVQCPEIQRSSRRGSVAIQRRSRSSLSSSEEVQGGPEIQRRFRSLEEVQRFRGGPEEVR</sequence>
<comment type="caution">
    <text evidence="2">The sequence shown here is derived from an EMBL/GenBank/DDBJ whole genome shotgun (WGS) entry which is preliminary data.</text>
</comment>
<feature type="compositionally biased region" description="Basic and acidic residues" evidence="1">
    <location>
        <begin position="183"/>
        <end position="197"/>
    </location>
</feature>
<dbReference type="AlphaFoldDB" id="A0A6G0IU23"/>
<feature type="compositionally biased region" description="Basic and acidic residues" evidence="1">
    <location>
        <begin position="234"/>
        <end position="247"/>
    </location>
</feature>
<reference evidence="2 3" key="1">
    <citation type="submission" date="2019-07" db="EMBL/GenBank/DDBJ databases">
        <title>Chromosome genome assembly for large yellow croaker.</title>
        <authorList>
            <person name="Xiao S."/>
        </authorList>
    </citation>
    <scope>NUCLEOTIDE SEQUENCE [LARGE SCALE GENOMIC DNA]</scope>
    <source>
        <strain evidence="2">JMULYC20181020</strain>
        <tissue evidence="2">Muscle</tissue>
    </source>
</reference>
<evidence type="ECO:0000256" key="1">
    <source>
        <dbReference type="SAM" id="MobiDB-lite"/>
    </source>
</evidence>
<protein>
    <submittedName>
        <fullName evidence="2">Uncharacterized protein</fullName>
    </submittedName>
</protein>
<proteinExistence type="predicted"/>
<keyword evidence="3" id="KW-1185">Reference proteome</keyword>